<comment type="caution">
    <text evidence="2">The sequence shown here is derived from an EMBL/GenBank/DDBJ whole genome shotgun (WGS) entry which is preliminary data.</text>
</comment>
<proteinExistence type="predicted"/>
<accession>A0ABD3D6G8</accession>
<dbReference type="AlphaFoldDB" id="A0ABD3D6G8"/>
<feature type="compositionally biased region" description="Basic and acidic residues" evidence="1">
    <location>
        <begin position="33"/>
        <end position="42"/>
    </location>
</feature>
<name>A0ABD3D6G8_9LAMI</name>
<reference evidence="3" key="1">
    <citation type="journal article" date="2024" name="IScience">
        <title>Strigolactones Initiate the Formation of Haustorium-like Structures in Castilleja.</title>
        <authorList>
            <person name="Buerger M."/>
            <person name="Peterson D."/>
            <person name="Chory J."/>
        </authorList>
    </citation>
    <scope>NUCLEOTIDE SEQUENCE [LARGE SCALE GENOMIC DNA]</scope>
</reference>
<gene>
    <name evidence="2" type="ORF">CASFOL_018353</name>
</gene>
<evidence type="ECO:0000256" key="1">
    <source>
        <dbReference type="SAM" id="MobiDB-lite"/>
    </source>
</evidence>
<keyword evidence="3" id="KW-1185">Reference proteome</keyword>
<organism evidence="2 3">
    <name type="scientific">Castilleja foliolosa</name>
    <dbReference type="NCBI Taxonomy" id="1961234"/>
    <lineage>
        <taxon>Eukaryota</taxon>
        <taxon>Viridiplantae</taxon>
        <taxon>Streptophyta</taxon>
        <taxon>Embryophyta</taxon>
        <taxon>Tracheophyta</taxon>
        <taxon>Spermatophyta</taxon>
        <taxon>Magnoliopsida</taxon>
        <taxon>eudicotyledons</taxon>
        <taxon>Gunneridae</taxon>
        <taxon>Pentapetalae</taxon>
        <taxon>asterids</taxon>
        <taxon>lamiids</taxon>
        <taxon>Lamiales</taxon>
        <taxon>Orobanchaceae</taxon>
        <taxon>Pedicularideae</taxon>
        <taxon>Castillejinae</taxon>
        <taxon>Castilleja</taxon>
    </lineage>
</organism>
<dbReference type="EMBL" id="JAVIJP010000023">
    <property type="protein sequence ID" value="KAL3637905.1"/>
    <property type="molecule type" value="Genomic_DNA"/>
</dbReference>
<feature type="region of interest" description="Disordered" evidence="1">
    <location>
        <begin position="1"/>
        <end position="57"/>
    </location>
</feature>
<sequence length="166" mass="18923">MSPLTQSNPSPIPNPTRLPRSKSARNRPPPFSDENHMPEINRSKNHHQRVKQQNGEPGSAFRRLIRAVFRKPKKRRVNGCDEEANDAVFKSLFLTITVLLSLERANHDGVELSRLRDIDRVRHGRILQQQQPLGVVDFPLEGTYDPYLMGCESGLIPALNRSAERE</sequence>
<dbReference type="Proteomes" id="UP001632038">
    <property type="component" value="Unassembled WGS sequence"/>
</dbReference>
<evidence type="ECO:0000313" key="2">
    <source>
        <dbReference type="EMBL" id="KAL3637905.1"/>
    </source>
</evidence>
<evidence type="ECO:0000313" key="3">
    <source>
        <dbReference type="Proteomes" id="UP001632038"/>
    </source>
</evidence>
<protein>
    <submittedName>
        <fullName evidence="2">Uncharacterized protein</fullName>
    </submittedName>
</protein>